<organism evidence="3 4">
    <name type="scientific">Aquimarina litoralis</name>
    <dbReference type="NCBI Taxonomy" id="584605"/>
    <lineage>
        <taxon>Bacteria</taxon>
        <taxon>Pseudomonadati</taxon>
        <taxon>Bacteroidota</taxon>
        <taxon>Flavobacteriia</taxon>
        <taxon>Flavobacteriales</taxon>
        <taxon>Flavobacteriaceae</taxon>
        <taxon>Aquimarina</taxon>
    </lineage>
</organism>
<evidence type="ECO:0000313" key="3">
    <source>
        <dbReference type="EMBL" id="GAA0725328.1"/>
    </source>
</evidence>
<keyword evidence="4" id="KW-1185">Reference proteome</keyword>
<feature type="signal peptide" evidence="1">
    <location>
        <begin position="1"/>
        <end position="26"/>
    </location>
</feature>
<dbReference type="EMBL" id="BAAAGE010000003">
    <property type="protein sequence ID" value="GAA0725328.1"/>
    <property type="molecule type" value="Genomic_DNA"/>
</dbReference>
<comment type="caution">
    <text evidence="3">The sequence shown here is derived from an EMBL/GenBank/DDBJ whole genome shotgun (WGS) entry which is preliminary data.</text>
</comment>
<accession>A0ABP3U9K1</accession>
<keyword evidence="1" id="KW-0732">Signal</keyword>
<gene>
    <name evidence="3" type="ORF">GCM10009430_30800</name>
</gene>
<proteinExistence type="predicted"/>
<protein>
    <recommendedName>
        <fullName evidence="2">Fibronectin type-III domain-containing protein</fullName>
    </recommendedName>
</protein>
<dbReference type="Pfam" id="PF13620">
    <property type="entry name" value="CarboxypepD_reg"/>
    <property type="match status" value="1"/>
</dbReference>
<dbReference type="InterPro" id="IPR036116">
    <property type="entry name" value="FN3_sf"/>
</dbReference>
<name>A0ABP3U9K1_9FLAO</name>
<evidence type="ECO:0000313" key="4">
    <source>
        <dbReference type="Proteomes" id="UP001501758"/>
    </source>
</evidence>
<dbReference type="SUPFAM" id="SSF49265">
    <property type="entry name" value="Fibronectin type III"/>
    <property type="match status" value="1"/>
</dbReference>
<sequence>MPKTLMKMKRYFIKLILVFTAVLVNSCSEDTIDLEGLGSVRGRVVAVGTNEPLENVKISTNPSSSTVFTDENGEYLIENIPSGDYSLAAQRDGLLAQFEAISIIADRELEIVFEMDIETAGNRPPDAAVLDTPADNAVDQPVEVTLVWTGADPDEDSLTYTVTLRNDENTDVEIFENITDTTYVLTDLQYNVKYFWQVSSSDGINDPVNSNTFAFETASPPNNRIIYTRSVGDNSVIYSANEQGDTEIQLTSEANNSFRPRRHVATGKIAFLQSVGSDTHLFVMNEDGTQVSQVTSQVSVAGFDLGEIDFSWSDNGARLLFPNQDKLYSIDVDGSGLTLLYQTSDGDLITEVDKNDNNGVIALKTNNLDGYEVEIFTINAAGMVLETILTGVSGAAGSINLSVDGTKLLYNQDISGFESSDYRQLDSHLFIYDFGDSSRLDISIQKPSGTNDLDARFSPNEAAVIFVNTSNDGISQRNIQTMTILEIANRADLILNASMADWE</sequence>
<dbReference type="InterPro" id="IPR011042">
    <property type="entry name" value="6-blade_b-propeller_TolB-like"/>
</dbReference>
<feature type="chain" id="PRO_5045667864" description="Fibronectin type-III domain-containing protein" evidence="1">
    <location>
        <begin position="27"/>
        <end position="503"/>
    </location>
</feature>
<evidence type="ECO:0000259" key="2">
    <source>
        <dbReference type="PROSITE" id="PS50853"/>
    </source>
</evidence>
<feature type="domain" description="Fibronectin type-III" evidence="2">
    <location>
        <begin position="129"/>
        <end position="220"/>
    </location>
</feature>
<dbReference type="CDD" id="cd00063">
    <property type="entry name" value="FN3"/>
    <property type="match status" value="1"/>
</dbReference>
<dbReference type="InterPro" id="IPR013784">
    <property type="entry name" value="Carb-bd-like_fold"/>
</dbReference>
<evidence type="ECO:0000256" key="1">
    <source>
        <dbReference type="SAM" id="SignalP"/>
    </source>
</evidence>
<dbReference type="Gene3D" id="2.120.10.30">
    <property type="entry name" value="TolB, C-terminal domain"/>
    <property type="match status" value="1"/>
</dbReference>
<dbReference type="Proteomes" id="UP001501758">
    <property type="component" value="Unassembled WGS sequence"/>
</dbReference>
<reference evidence="4" key="1">
    <citation type="journal article" date="2019" name="Int. J. Syst. Evol. Microbiol.">
        <title>The Global Catalogue of Microorganisms (GCM) 10K type strain sequencing project: providing services to taxonomists for standard genome sequencing and annotation.</title>
        <authorList>
            <consortium name="The Broad Institute Genomics Platform"/>
            <consortium name="The Broad Institute Genome Sequencing Center for Infectious Disease"/>
            <person name="Wu L."/>
            <person name="Ma J."/>
        </authorList>
    </citation>
    <scope>NUCLEOTIDE SEQUENCE [LARGE SCALE GENOMIC DNA]</scope>
    <source>
        <strain evidence="4">JCM 15974</strain>
    </source>
</reference>
<dbReference type="SUPFAM" id="SSF69304">
    <property type="entry name" value="Tricorn protease N-terminal domain"/>
    <property type="match status" value="1"/>
</dbReference>
<dbReference type="InterPro" id="IPR003961">
    <property type="entry name" value="FN3_dom"/>
</dbReference>
<dbReference type="Gene3D" id="2.60.40.1120">
    <property type="entry name" value="Carboxypeptidase-like, regulatory domain"/>
    <property type="match status" value="1"/>
</dbReference>
<dbReference type="PROSITE" id="PS50853">
    <property type="entry name" value="FN3"/>
    <property type="match status" value="1"/>
</dbReference>
<dbReference type="SUPFAM" id="SSF49452">
    <property type="entry name" value="Starch-binding domain-like"/>
    <property type="match status" value="1"/>
</dbReference>